<keyword evidence="3" id="KW-1185">Reference proteome</keyword>
<dbReference type="AlphaFoldDB" id="A0A4V2T251"/>
<evidence type="ECO:0000313" key="2">
    <source>
        <dbReference type="EMBL" id="TCP96053.1"/>
    </source>
</evidence>
<feature type="compositionally biased region" description="Low complexity" evidence="1">
    <location>
        <begin position="28"/>
        <end position="41"/>
    </location>
</feature>
<dbReference type="EMBL" id="SLYC01000054">
    <property type="protein sequence ID" value="TCP96053.1"/>
    <property type="molecule type" value="Genomic_DNA"/>
</dbReference>
<accession>A0A4V2T251</accession>
<organism evidence="2 3">
    <name type="scientific">Serpentinicella alkaliphila</name>
    <dbReference type="NCBI Taxonomy" id="1734049"/>
    <lineage>
        <taxon>Bacteria</taxon>
        <taxon>Bacillati</taxon>
        <taxon>Bacillota</taxon>
        <taxon>Clostridia</taxon>
        <taxon>Peptostreptococcales</taxon>
        <taxon>Natronincolaceae</taxon>
        <taxon>Serpentinicella</taxon>
    </lineage>
</organism>
<dbReference type="Proteomes" id="UP000295504">
    <property type="component" value="Unassembled WGS sequence"/>
</dbReference>
<dbReference type="Pfam" id="PF10925">
    <property type="entry name" value="DUF2680"/>
    <property type="match status" value="1"/>
</dbReference>
<comment type="caution">
    <text evidence="2">The sequence shown here is derived from an EMBL/GenBank/DDBJ whole genome shotgun (WGS) entry which is preliminary data.</text>
</comment>
<feature type="compositionally biased region" description="Basic and acidic residues" evidence="1">
    <location>
        <begin position="47"/>
        <end position="58"/>
    </location>
</feature>
<gene>
    <name evidence="2" type="ORF">EDD79_10541</name>
</gene>
<evidence type="ECO:0000256" key="1">
    <source>
        <dbReference type="SAM" id="MobiDB-lite"/>
    </source>
</evidence>
<dbReference type="InterPro" id="IPR024485">
    <property type="entry name" value="DUF2680"/>
</dbReference>
<evidence type="ECO:0000313" key="3">
    <source>
        <dbReference type="Proteomes" id="UP000295504"/>
    </source>
</evidence>
<proteinExistence type="predicted"/>
<name>A0A4V2T251_9FIRM</name>
<dbReference type="RefSeq" id="WP_132849610.1">
    <property type="nucleotide sequence ID" value="NZ_CP058648.1"/>
</dbReference>
<sequence length="155" mass="17603">MNLNKGFVGFMVALLMTTVGVTAVFAGSSNSSSESSVSNVRSRIEKRKPAELTDEQREAMELRRSKMVVAQEKWATLTDEQKEEIYLLKDEITKIEGRIIDKYSEWKVIDGEMASQIKERLEESRVKVREANRMPMLGRRGGLGRGFKCNEAPQE</sequence>
<reference evidence="2 3" key="1">
    <citation type="submission" date="2019-03" db="EMBL/GenBank/DDBJ databases">
        <title>Genomic Encyclopedia of Type Strains, Phase IV (KMG-IV): sequencing the most valuable type-strain genomes for metagenomic binning, comparative biology and taxonomic classification.</title>
        <authorList>
            <person name="Goeker M."/>
        </authorList>
    </citation>
    <scope>NUCLEOTIDE SEQUENCE [LARGE SCALE GENOMIC DNA]</scope>
    <source>
        <strain evidence="2 3">DSM 100013</strain>
    </source>
</reference>
<feature type="region of interest" description="Disordered" evidence="1">
    <location>
        <begin position="28"/>
        <end position="58"/>
    </location>
</feature>
<protein>
    <submittedName>
        <fullName evidence="2">Uncharacterized protein DUF2680</fullName>
    </submittedName>
</protein>